<organism evidence="2 3">
    <name type="scientific">Coniophora puteana (strain RWD-64-598)</name>
    <name type="common">Brown rot fungus</name>
    <dbReference type="NCBI Taxonomy" id="741705"/>
    <lineage>
        <taxon>Eukaryota</taxon>
        <taxon>Fungi</taxon>
        <taxon>Dikarya</taxon>
        <taxon>Basidiomycota</taxon>
        <taxon>Agaricomycotina</taxon>
        <taxon>Agaricomycetes</taxon>
        <taxon>Agaricomycetidae</taxon>
        <taxon>Boletales</taxon>
        <taxon>Coniophorineae</taxon>
        <taxon>Coniophoraceae</taxon>
        <taxon>Coniophora</taxon>
    </lineage>
</organism>
<feature type="compositionally biased region" description="Pro residues" evidence="1">
    <location>
        <begin position="125"/>
        <end position="138"/>
    </location>
</feature>
<dbReference type="KEGG" id="cput:CONPUDRAFT_163171"/>
<proteinExistence type="predicted"/>
<gene>
    <name evidence="2" type="ORF">CONPUDRAFT_163171</name>
</gene>
<keyword evidence="3" id="KW-1185">Reference proteome</keyword>
<reference evidence="3" key="1">
    <citation type="journal article" date="2012" name="Science">
        <title>The Paleozoic origin of enzymatic lignin decomposition reconstructed from 31 fungal genomes.</title>
        <authorList>
            <person name="Floudas D."/>
            <person name="Binder M."/>
            <person name="Riley R."/>
            <person name="Barry K."/>
            <person name="Blanchette R.A."/>
            <person name="Henrissat B."/>
            <person name="Martinez A.T."/>
            <person name="Otillar R."/>
            <person name="Spatafora J.W."/>
            <person name="Yadav J.S."/>
            <person name="Aerts A."/>
            <person name="Benoit I."/>
            <person name="Boyd A."/>
            <person name="Carlson A."/>
            <person name="Copeland A."/>
            <person name="Coutinho P.M."/>
            <person name="de Vries R.P."/>
            <person name="Ferreira P."/>
            <person name="Findley K."/>
            <person name="Foster B."/>
            <person name="Gaskell J."/>
            <person name="Glotzer D."/>
            <person name="Gorecki P."/>
            <person name="Heitman J."/>
            <person name="Hesse C."/>
            <person name="Hori C."/>
            <person name="Igarashi K."/>
            <person name="Jurgens J.A."/>
            <person name="Kallen N."/>
            <person name="Kersten P."/>
            <person name="Kohler A."/>
            <person name="Kuees U."/>
            <person name="Kumar T.K.A."/>
            <person name="Kuo A."/>
            <person name="LaButti K."/>
            <person name="Larrondo L.F."/>
            <person name="Lindquist E."/>
            <person name="Ling A."/>
            <person name="Lombard V."/>
            <person name="Lucas S."/>
            <person name="Lundell T."/>
            <person name="Martin R."/>
            <person name="McLaughlin D.J."/>
            <person name="Morgenstern I."/>
            <person name="Morin E."/>
            <person name="Murat C."/>
            <person name="Nagy L.G."/>
            <person name="Nolan M."/>
            <person name="Ohm R.A."/>
            <person name="Patyshakuliyeva A."/>
            <person name="Rokas A."/>
            <person name="Ruiz-Duenas F.J."/>
            <person name="Sabat G."/>
            <person name="Salamov A."/>
            <person name="Samejima M."/>
            <person name="Schmutz J."/>
            <person name="Slot J.C."/>
            <person name="St John F."/>
            <person name="Stenlid J."/>
            <person name="Sun H."/>
            <person name="Sun S."/>
            <person name="Syed K."/>
            <person name="Tsang A."/>
            <person name="Wiebenga A."/>
            <person name="Young D."/>
            <person name="Pisabarro A."/>
            <person name="Eastwood D.C."/>
            <person name="Martin F."/>
            <person name="Cullen D."/>
            <person name="Grigoriev I.V."/>
            <person name="Hibbett D.S."/>
        </authorList>
    </citation>
    <scope>NUCLEOTIDE SEQUENCE [LARGE SCALE GENOMIC DNA]</scope>
    <source>
        <strain evidence="3">RWD-64-598 SS2</strain>
    </source>
</reference>
<accession>A0A5M3MZ49</accession>
<protein>
    <submittedName>
        <fullName evidence="2">Uncharacterized protein</fullName>
    </submittedName>
</protein>
<name>A0A5M3MZ49_CONPW</name>
<sequence length="223" mass="24416">MSNTYATEKELPPLPFEVEDVAGLPSDFEAALDRCFLMSRQTVLDKHQATVTWSTSVTTSSDRHANAAHRKPSSNAMSDNTAPTQPPRSIKVKRSFNLLSRGSLASKSTPDLKVAVKGSSDIMPPLPAIPRLPKPMPKVPKEQSTLTPLLGTAREPRERPDHKRAAEATEFTARPTPGAQWRAMRNWLWPDSSTTTPLGISVLATPPPPTPPKTLTSVIRWLV</sequence>
<dbReference type="AlphaFoldDB" id="A0A5M3MZ49"/>
<feature type="region of interest" description="Disordered" evidence="1">
    <location>
        <begin position="125"/>
        <end position="145"/>
    </location>
</feature>
<evidence type="ECO:0000313" key="3">
    <source>
        <dbReference type="Proteomes" id="UP000053558"/>
    </source>
</evidence>
<dbReference type="RefSeq" id="XP_007765770.1">
    <property type="nucleotide sequence ID" value="XM_007767580.1"/>
</dbReference>
<evidence type="ECO:0000313" key="2">
    <source>
        <dbReference type="EMBL" id="EIW83915.1"/>
    </source>
</evidence>
<feature type="compositionally biased region" description="Low complexity" evidence="1">
    <location>
        <begin position="50"/>
        <end position="60"/>
    </location>
</feature>
<dbReference type="EMBL" id="JH711575">
    <property type="protein sequence ID" value="EIW83915.1"/>
    <property type="molecule type" value="Genomic_DNA"/>
</dbReference>
<dbReference type="GeneID" id="19204876"/>
<feature type="compositionally biased region" description="Polar residues" evidence="1">
    <location>
        <begin position="73"/>
        <end position="83"/>
    </location>
</feature>
<feature type="region of interest" description="Disordered" evidence="1">
    <location>
        <begin position="49"/>
        <end position="90"/>
    </location>
</feature>
<evidence type="ECO:0000256" key="1">
    <source>
        <dbReference type="SAM" id="MobiDB-lite"/>
    </source>
</evidence>
<dbReference type="Proteomes" id="UP000053558">
    <property type="component" value="Unassembled WGS sequence"/>
</dbReference>
<comment type="caution">
    <text evidence="2">The sequence shown here is derived from an EMBL/GenBank/DDBJ whole genome shotgun (WGS) entry which is preliminary data.</text>
</comment>